<protein>
    <submittedName>
        <fullName evidence="1">Uncharacterized protein</fullName>
    </submittedName>
</protein>
<evidence type="ECO:0000313" key="1">
    <source>
        <dbReference type="EMBL" id="PQQ08927.1"/>
    </source>
</evidence>
<dbReference type="OrthoDB" id="445712at2759"/>
<evidence type="ECO:0000313" key="2">
    <source>
        <dbReference type="Proteomes" id="UP000250321"/>
    </source>
</evidence>
<organism evidence="1 2">
    <name type="scientific">Prunus yedoensis var. nudiflora</name>
    <dbReference type="NCBI Taxonomy" id="2094558"/>
    <lineage>
        <taxon>Eukaryota</taxon>
        <taxon>Viridiplantae</taxon>
        <taxon>Streptophyta</taxon>
        <taxon>Embryophyta</taxon>
        <taxon>Tracheophyta</taxon>
        <taxon>Spermatophyta</taxon>
        <taxon>Magnoliopsida</taxon>
        <taxon>eudicotyledons</taxon>
        <taxon>Gunneridae</taxon>
        <taxon>Pentapetalae</taxon>
        <taxon>rosids</taxon>
        <taxon>fabids</taxon>
        <taxon>Rosales</taxon>
        <taxon>Rosaceae</taxon>
        <taxon>Amygdaloideae</taxon>
        <taxon>Amygdaleae</taxon>
        <taxon>Prunus</taxon>
    </lineage>
</organism>
<dbReference type="Proteomes" id="UP000250321">
    <property type="component" value="Unassembled WGS sequence"/>
</dbReference>
<dbReference type="AlphaFoldDB" id="A0A314YRI4"/>
<accession>A0A314YRI4</accession>
<comment type="caution">
    <text evidence="1">The sequence shown here is derived from an EMBL/GenBank/DDBJ whole genome shotgun (WGS) entry which is preliminary data.</text>
</comment>
<dbReference type="EMBL" id="PJQY01000661">
    <property type="protein sequence ID" value="PQQ08927.1"/>
    <property type="molecule type" value="Genomic_DNA"/>
</dbReference>
<reference evidence="1 2" key="1">
    <citation type="submission" date="2018-02" db="EMBL/GenBank/DDBJ databases">
        <title>Draft genome of wild Prunus yedoensis var. nudiflora.</title>
        <authorList>
            <person name="Baek S."/>
            <person name="Kim J.-H."/>
            <person name="Choi K."/>
            <person name="Kim G.-B."/>
            <person name="Cho A."/>
            <person name="Jang H."/>
            <person name="Shin C.-H."/>
            <person name="Yu H.-J."/>
            <person name="Mun J.-H."/>
        </authorList>
    </citation>
    <scope>NUCLEOTIDE SEQUENCE [LARGE SCALE GENOMIC DNA]</scope>
    <source>
        <strain evidence="2">cv. Jeju island</strain>
        <tissue evidence="1">Leaf</tissue>
    </source>
</reference>
<gene>
    <name evidence="1" type="ORF">Pyn_33348</name>
</gene>
<sequence length="98" mass="11235">MATLNLKLFPTRTLGVCFPPRRAIAATAQLIVEMNTTEKKIFDRLLAARSPFWLWEPPWSPGWMGWRLCCGTAKRMQREADLTISSGYTHTDTSFPKF</sequence>
<proteinExistence type="predicted"/>
<keyword evidence="2" id="KW-1185">Reference proteome</keyword>
<name>A0A314YRI4_PRUYE</name>